<evidence type="ECO:0000256" key="7">
    <source>
        <dbReference type="ARBA" id="ARBA00022857"/>
    </source>
</evidence>
<feature type="binding site" evidence="11">
    <location>
        <position position="140"/>
    </location>
    <ligand>
        <name>FMN</name>
        <dbReference type="ChEBI" id="CHEBI:58210"/>
    </ligand>
</feature>
<dbReference type="PANTHER" id="PTHR43665:SF1">
    <property type="entry name" value="ISOPENTENYL-DIPHOSPHATE DELTA-ISOMERASE"/>
    <property type="match status" value="1"/>
</dbReference>
<evidence type="ECO:0000256" key="1">
    <source>
        <dbReference type="ARBA" id="ARBA00001917"/>
    </source>
</evidence>
<evidence type="ECO:0000259" key="13">
    <source>
        <dbReference type="Pfam" id="PF01070"/>
    </source>
</evidence>
<dbReference type="SUPFAM" id="SSF51395">
    <property type="entry name" value="FMN-linked oxidoreductases"/>
    <property type="match status" value="1"/>
</dbReference>
<keyword evidence="3 11" id="KW-0285">Flavoprotein</keyword>
<accession>A0ABU0LHM2</accession>
<comment type="subunit">
    <text evidence="10 11">Homooctamer. Dimer of tetramers.</text>
</comment>
<comment type="cofactor">
    <cofactor evidence="11">
        <name>NADPH</name>
        <dbReference type="ChEBI" id="CHEBI:57783"/>
    </cofactor>
</comment>
<keyword evidence="8 11" id="KW-0414">Isoprene biosynthesis</keyword>
<dbReference type="EMBL" id="JAUSVY010000008">
    <property type="protein sequence ID" value="MDQ0506582.1"/>
    <property type="molecule type" value="Genomic_DNA"/>
</dbReference>
<keyword evidence="15" id="KW-1185">Reference proteome</keyword>
<comment type="cofactor">
    <cofactor evidence="11">
        <name>Mg(2+)</name>
        <dbReference type="ChEBI" id="CHEBI:18420"/>
    </cofactor>
</comment>
<feature type="binding site" evidence="11">
    <location>
        <begin position="111"/>
        <end position="113"/>
    </location>
    <ligand>
        <name>substrate</name>
    </ligand>
</feature>
<evidence type="ECO:0000313" key="15">
    <source>
        <dbReference type="Proteomes" id="UP001241747"/>
    </source>
</evidence>
<evidence type="ECO:0000256" key="6">
    <source>
        <dbReference type="ARBA" id="ARBA00022842"/>
    </source>
</evidence>
<feature type="binding site" evidence="11">
    <location>
        <position position="80"/>
    </location>
    <ligand>
        <name>FMN</name>
        <dbReference type="ChEBI" id="CHEBI:58210"/>
    </ligand>
</feature>
<feature type="binding site" evidence="11">
    <location>
        <position position="111"/>
    </location>
    <ligand>
        <name>FMN</name>
        <dbReference type="ChEBI" id="CHEBI:58210"/>
    </ligand>
</feature>
<evidence type="ECO:0000256" key="11">
    <source>
        <dbReference type="HAMAP-Rule" id="MF_00354"/>
    </source>
</evidence>
<reference evidence="14 15" key="1">
    <citation type="submission" date="2023-07" db="EMBL/GenBank/DDBJ databases">
        <title>Genomic Encyclopedia of Type Strains, Phase IV (KMG-IV): sequencing the most valuable type-strain genomes for metagenomic binning, comparative biology and taxonomic classification.</title>
        <authorList>
            <person name="Goeker M."/>
        </authorList>
    </citation>
    <scope>NUCLEOTIDE SEQUENCE [LARGE SCALE GENOMIC DNA]</scope>
    <source>
        <strain evidence="14 15">DSM 3770</strain>
    </source>
</reference>
<dbReference type="RefSeq" id="WP_237346316.1">
    <property type="nucleotide sequence ID" value="NZ_JABWGX010000017.1"/>
</dbReference>
<feature type="binding site" evidence="11">
    <location>
        <position position="176"/>
    </location>
    <ligand>
        <name>Mg(2+)</name>
        <dbReference type="ChEBI" id="CHEBI:18420"/>
    </ligand>
</feature>
<protein>
    <recommendedName>
        <fullName evidence="11">Isopentenyl-diphosphate delta-isomerase</fullName>
        <shortName evidence="11">IPP isomerase</shortName>
        <ecNumber evidence="11">5.3.3.2</ecNumber>
    </recommendedName>
    <alternativeName>
        <fullName evidence="11">Isopentenyl diphosphate:dimethylallyl diphosphate isomerase</fullName>
    </alternativeName>
    <alternativeName>
        <fullName evidence="11">Isopentenyl pyrophosphate isomerase</fullName>
    </alternativeName>
    <alternativeName>
        <fullName evidence="11">Type 2 isopentenyl diphosphate isomerase</fullName>
        <shortName evidence="11">IDI-2</shortName>
    </alternativeName>
</protein>
<keyword evidence="7 11" id="KW-0521">NADP</keyword>
<dbReference type="PANTHER" id="PTHR43665">
    <property type="entry name" value="ISOPENTENYL-DIPHOSPHATE DELTA-ISOMERASE"/>
    <property type="match status" value="1"/>
</dbReference>
<evidence type="ECO:0000256" key="8">
    <source>
        <dbReference type="ARBA" id="ARBA00023229"/>
    </source>
</evidence>
<dbReference type="NCBIfam" id="TIGR02151">
    <property type="entry name" value="IPP_isom_2"/>
    <property type="match status" value="1"/>
</dbReference>
<feature type="region of interest" description="Disordered" evidence="12">
    <location>
        <begin position="1"/>
        <end position="23"/>
    </location>
</feature>
<keyword evidence="4 11" id="KW-0288">FMN</keyword>
<dbReference type="SMART" id="SM01240">
    <property type="entry name" value="IMPDH"/>
    <property type="match status" value="1"/>
</dbReference>
<evidence type="ECO:0000256" key="4">
    <source>
        <dbReference type="ARBA" id="ARBA00022643"/>
    </source>
</evidence>
<keyword evidence="5 11" id="KW-0479">Metal-binding</keyword>
<gene>
    <name evidence="11" type="primary">fni</name>
    <name evidence="14" type="ORF">QOZ94_003393</name>
</gene>
<feature type="domain" description="FMN-dependent dehydrogenase" evidence="13">
    <location>
        <begin position="191"/>
        <end position="349"/>
    </location>
</feature>
<feature type="binding site" evidence="11">
    <location>
        <position position="237"/>
    </location>
    <ligand>
        <name>FMN</name>
        <dbReference type="ChEBI" id="CHEBI:58210"/>
    </ligand>
</feature>
<feature type="binding site" evidence="11">
    <location>
        <begin position="307"/>
        <end position="308"/>
    </location>
    <ligand>
        <name>FMN</name>
        <dbReference type="ChEBI" id="CHEBI:58210"/>
    </ligand>
</feature>
<name>A0ABU0LHM2_XANAG</name>
<comment type="caution">
    <text evidence="11">Lacks conserved residue(s) required for the propagation of feature annotation.</text>
</comment>
<comment type="caution">
    <text evidence="14">The sequence shown here is derived from an EMBL/GenBank/DDBJ whole genome shotgun (WGS) entry which is preliminary data.</text>
</comment>
<evidence type="ECO:0000256" key="9">
    <source>
        <dbReference type="ARBA" id="ARBA00023235"/>
    </source>
</evidence>
<dbReference type="HAMAP" id="MF_00354">
    <property type="entry name" value="Idi_2"/>
    <property type="match status" value="1"/>
</dbReference>
<dbReference type="PIRSF" id="PIRSF003314">
    <property type="entry name" value="IPP_isomerase"/>
    <property type="match status" value="1"/>
</dbReference>
<comment type="similarity">
    <text evidence="11">Belongs to the IPP isomerase type 2 family.</text>
</comment>
<evidence type="ECO:0000256" key="2">
    <source>
        <dbReference type="ARBA" id="ARBA00022490"/>
    </source>
</evidence>
<feature type="binding site" evidence="11">
    <location>
        <begin position="286"/>
        <end position="288"/>
    </location>
    <ligand>
        <name>FMN</name>
        <dbReference type="ChEBI" id="CHEBI:58210"/>
    </ligand>
</feature>
<feature type="binding site" evidence="11">
    <location>
        <position position="207"/>
    </location>
    <ligand>
        <name>FMN</name>
        <dbReference type="ChEBI" id="CHEBI:58210"/>
    </ligand>
</feature>
<proteinExistence type="inferred from homology"/>
<feature type="domain" description="FMN-dependent dehydrogenase" evidence="13">
    <location>
        <begin position="43"/>
        <end position="112"/>
    </location>
</feature>
<organism evidence="14 15">
    <name type="scientific">Xanthobacter agilis</name>
    <dbReference type="NCBI Taxonomy" id="47492"/>
    <lineage>
        <taxon>Bacteria</taxon>
        <taxon>Pseudomonadati</taxon>
        <taxon>Pseudomonadota</taxon>
        <taxon>Alphaproteobacteria</taxon>
        <taxon>Hyphomicrobiales</taxon>
        <taxon>Xanthobacteraceae</taxon>
        <taxon>Xanthobacter</taxon>
    </lineage>
</organism>
<keyword evidence="6 11" id="KW-0460">Magnesium</keyword>
<dbReference type="CDD" id="cd02811">
    <property type="entry name" value="IDI-2_FMN"/>
    <property type="match status" value="1"/>
</dbReference>
<feature type="compositionally biased region" description="Pro residues" evidence="12">
    <location>
        <begin position="1"/>
        <end position="11"/>
    </location>
</feature>
<dbReference type="InterPro" id="IPR000262">
    <property type="entry name" value="FMN-dep_DH"/>
</dbReference>
<dbReference type="GO" id="GO:0004452">
    <property type="term" value="F:isopentenyl-diphosphate delta-isomerase activity"/>
    <property type="evidence" value="ECO:0007669"/>
    <property type="project" value="UniProtKB-EC"/>
</dbReference>
<dbReference type="Pfam" id="PF01070">
    <property type="entry name" value="FMN_dh"/>
    <property type="match status" value="2"/>
</dbReference>
<sequence length="356" mass="36500">MPVPPLVPPPDVASSAADGAQRRKSDHIEVVRAGHAASACDPGFDAVRLVHCALPELALDEVDLSTRLLGKPLAAPLLISAMTGGPARAERINIHLAEAAQELGIAFAIGSQRIALERGGAAGLGAELRRRAPDVLLFANLGAAQFVRGYGPEEARRAVEMVGADALVIHLNPLQEAIQPEGDRDWRGVLDALGVLAAALAVPVVVKEVGFGLSPAVARALVARGIAALDVAGAGGTNWALAEGARGEGRTRAVAAAFADWGVPTAIAIRLVRAACPTVPVIASGGVRHGVDVAKAIRLGADLAGQAAAVLPAAMESTAAVVEHFTILRDQLKVACFATGARDLEALRRVPLLDEA</sequence>
<feature type="binding site" evidence="11">
    <location>
        <position position="175"/>
    </location>
    <ligand>
        <name>substrate</name>
    </ligand>
</feature>
<keyword evidence="9 11" id="KW-0413">Isomerase</keyword>
<evidence type="ECO:0000256" key="5">
    <source>
        <dbReference type="ARBA" id="ARBA00022723"/>
    </source>
</evidence>
<comment type="function">
    <text evidence="11">Involved in the biosynthesis of isoprenoids. Catalyzes the 1,3-allylic rearrangement of the homoallylic substrate isopentenyl (IPP) to its allylic isomer, dimethylallyl diphosphate (DMAPP).</text>
</comment>
<comment type="subcellular location">
    <subcellularLocation>
        <location evidence="11">Cytoplasm</location>
    </subcellularLocation>
</comment>
<feature type="binding site" evidence="11">
    <location>
        <begin position="23"/>
        <end position="24"/>
    </location>
    <ligand>
        <name>substrate</name>
    </ligand>
</feature>
<comment type="catalytic activity">
    <reaction evidence="11">
        <text>isopentenyl diphosphate = dimethylallyl diphosphate</text>
        <dbReference type="Rhea" id="RHEA:23284"/>
        <dbReference type="ChEBI" id="CHEBI:57623"/>
        <dbReference type="ChEBI" id="CHEBI:128769"/>
        <dbReference type="EC" id="5.3.3.2"/>
    </reaction>
</comment>
<evidence type="ECO:0000256" key="10">
    <source>
        <dbReference type="ARBA" id="ARBA00025810"/>
    </source>
</evidence>
<feature type="binding site" evidence="11">
    <location>
        <begin position="81"/>
        <end position="83"/>
    </location>
    <ligand>
        <name>FMN</name>
        <dbReference type="ChEBI" id="CHEBI:58210"/>
    </ligand>
</feature>
<comment type="cofactor">
    <cofactor evidence="1 11">
        <name>FMN</name>
        <dbReference type="ChEBI" id="CHEBI:58210"/>
    </cofactor>
</comment>
<dbReference type="Gene3D" id="3.20.20.70">
    <property type="entry name" value="Aldolase class I"/>
    <property type="match status" value="1"/>
</dbReference>
<dbReference type="InterPro" id="IPR011179">
    <property type="entry name" value="IPdP_isomerase"/>
</dbReference>
<evidence type="ECO:0000256" key="3">
    <source>
        <dbReference type="ARBA" id="ARBA00022630"/>
    </source>
</evidence>
<dbReference type="InterPro" id="IPR013785">
    <property type="entry name" value="Aldolase_TIM"/>
</dbReference>
<keyword evidence="2 11" id="KW-0963">Cytoplasm</keyword>
<dbReference type="Proteomes" id="UP001241747">
    <property type="component" value="Unassembled WGS sequence"/>
</dbReference>
<evidence type="ECO:0000256" key="12">
    <source>
        <dbReference type="SAM" id="MobiDB-lite"/>
    </source>
</evidence>
<evidence type="ECO:0000313" key="14">
    <source>
        <dbReference type="EMBL" id="MDQ0506582.1"/>
    </source>
</evidence>
<dbReference type="EC" id="5.3.3.2" evidence="11"/>